<reference evidence="2 3" key="2">
    <citation type="submission" date="2018-06" db="EMBL/GenBank/DDBJ databases">
        <title>Sequencing of bacterial isolates from soil warming experiment in Harvard Forest, Massachusetts, USA.</title>
        <authorList>
            <person name="Deangelis K.PhD."/>
        </authorList>
    </citation>
    <scope>NUCLEOTIDE SEQUENCE [LARGE SCALE GENOMIC DNA]</scope>
    <source>
        <strain evidence="2 3">GAS496</strain>
    </source>
</reference>
<dbReference type="Gene3D" id="3.40.50.300">
    <property type="entry name" value="P-loop containing nucleotide triphosphate hydrolases"/>
    <property type="match status" value="2"/>
</dbReference>
<comment type="caution">
    <text evidence="2">The sequence shown here is derived from an EMBL/GenBank/DDBJ whole genome shotgun (WGS) entry which is preliminary data.</text>
</comment>
<name>A0A318HGJ3_9MYCO</name>
<gene>
    <name evidence="2" type="ORF">C8E89_114150</name>
</gene>
<dbReference type="SMART" id="SM00382">
    <property type="entry name" value="AAA"/>
    <property type="match status" value="1"/>
</dbReference>
<organism evidence="2 3">
    <name type="scientific">Mycolicibacterium moriokaense</name>
    <dbReference type="NCBI Taxonomy" id="39691"/>
    <lineage>
        <taxon>Bacteria</taxon>
        <taxon>Bacillati</taxon>
        <taxon>Actinomycetota</taxon>
        <taxon>Actinomycetes</taxon>
        <taxon>Mycobacteriales</taxon>
        <taxon>Mycobacteriaceae</taxon>
        <taxon>Mycolicibacterium</taxon>
    </lineage>
</organism>
<proteinExistence type="predicted"/>
<dbReference type="AlphaFoldDB" id="A0A318HGJ3"/>
<dbReference type="Proteomes" id="UP000247781">
    <property type="component" value="Unassembled WGS sequence"/>
</dbReference>
<dbReference type="RefSeq" id="WP_110317980.1">
    <property type="nucleotide sequence ID" value="NZ_QJJU01000014.1"/>
</dbReference>
<dbReference type="EMBL" id="QJJU01000014">
    <property type="protein sequence ID" value="PXX06377.1"/>
    <property type="molecule type" value="Genomic_DNA"/>
</dbReference>
<dbReference type="InterPro" id="IPR003593">
    <property type="entry name" value="AAA+_ATPase"/>
</dbReference>
<accession>A0A318HGJ3</accession>
<feature type="domain" description="AAA+ ATPase" evidence="1">
    <location>
        <begin position="461"/>
        <end position="748"/>
    </location>
</feature>
<dbReference type="OrthoDB" id="4647520at2"/>
<dbReference type="SUPFAM" id="SSF52540">
    <property type="entry name" value="P-loop containing nucleoside triphosphate hydrolases"/>
    <property type="match status" value="1"/>
</dbReference>
<reference evidence="3" key="1">
    <citation type="submission" date="2018-05" db="EMBL/GenBank/DDBJ databases">
        <authorList>
            <person name="Deangelis K."/>
            <person name="Huntemann M."/>
            <person name="Clum A."/>
            <person name="Pillay M."/>
            <person name="Palaniappan K."/>
            <person name="Varghese N."/>
            <person name="Mikhailova N."/>
            <person name="Stamatis D."/>
            <person name="Reddy T."/>
            <person name="Daum C."/>
            <person name="Shapiro N."/>
            <person name="Ivanova N."/>
            <person name="Kyrpides N."/>
            <person name="Woyke T."/>
        </authorList>
    </citation>
    <scope>NUCLEOTIDE SEQUENCE [LARGE SCALE GENOMIC DNA]</scope>
    <source>
        <strain evidence="3">GAS496</strain>
    </source>
</reference>
<evidence type="ECO:0000313" key="3">
    <source>
        <dbReference type="Proteomes" id="UP000247781"/>
    </source>
</evidence>
<sequence>MDSLAPRVVVGNLRLTATGVYAEYLLSGVPFIFLSEEWQNAVAADHADLWRALPSGSSISGLTVPVHARTVVRRMLHTHDALRGGDSGLREAGAWVRHCRMWEPAIAAHRARRRIYWLSIPLETEQRRLLDTVVGRDRDTDAALAGYRERAAELIGGLPGAFFAKPASAEQIWWHWNYTASRGVWRHRLPSQPYDPHASLPASAFTPVHFDPGAASLRSRRWRAARADADVFVRTYRDTDDGVPDAYQALIPLDSFPDTGIAWPRSTLFKVLDDLTTPETTLDWTISTTFTTAESAVSMAQNVITNIRDQYRQRGRHADSDDELVRKLASGKELASELKRGAAERGVNPSIVIAAAAADPDTVDSAVTQVIRAYRRQNIGARRWRGSQPTLWKAFNPGSERAAALGEFRNPTTTERFAKFVPLLAARLGNNTGVPLGMNLTSPGLRDVVLLDLLGAPDRENPANLVICGSPGRGKSHIGKLLIRAWLALGAGVHVFDPGEPREHQRALADVDDLVVIDLADPGMCIDPLRIFAYDAAAEHAVDHLLPLLGYAAMSRQAARLRSHLAAETRDSHGIGSLGQLIGYLRDLRSGRDRADDDLLVGLEGLRTESHLRALFDEALPVADLSGAAAVVWNTAGLELPSVDEEYVAHLHDRTTPRQRAGAAIYGLAADLAQSIFFSRPQRPDVLVVEEAAPLTNSPGGQKCCNRIIRQGRKSQTGFVGISQHPIKDFAVLEDEFIDQRLCLAFKDSRLARATLEWCGRDLDRHPELLRNYVENTSPVRLVDHGEDGIDSRYGTVIPGREGEAWFLDEFGGFGKVGLFSAPTAALAAALDTNPRRWTAAR</sequence>
<evidence type="ECO:0000259" key="1">
    <source>
        <dbReference type="SMART" id="SM00382"/>
    </source>
</evidence>
<evidence type="ECO:0000313" key="2">
    <source>
        <dbReference type="EMBL" id="PXX06377.1"/>
    </source>
</evidence>
<dbReference type="Pfam" id="PF12846">
    <property type="entry name" value="AAA_10"/>
    <property type="match status" value="1"/>
</dbReference>
<keyword evidence="3" id="KW-1185">Reference proteome</keyword>
<protein>
    <submittedName>
        <fullName evidence="2">AAA domain-containing protein</fullName>
    </submittedName>
</protein>
<dbReference type="InterPro" id="IPR027417">
    <property type="entry name" value="P-loop_NTPase"/>
</dbReference>